<comment type="caution">
    <text evidence="2">The sequence shown here is derived from an EMBL/GenBank/DDBJ whole genome shotgun (WGS) entry which is preliminary data.</text>
</comment>
<reference evidence="2" key="2">
    <citation type="journal article" date="2021" name="PeerJ">
        <title>Extensive microbial diversity within the chicken gut microbiome revealed by metagenomics and culture.</title>
        <authorList>
            <person name="Gilroy R."/>
            <person name="Ravi A."/>
            <person name="Getino M."/>
            <person name="Pursley I."/>
            <person name="Horton D.L."/>
            <person name="Alikhan N.F."/>
            <person name="Baker D."/>
            <person name="Gharbi K."/>
            <person name="Hall N."/>
            <person name="Watson M."/>
            <person name="Adriaenssens E.M."/>
            <person name="Foster-Nyarko E."/>
            <person name="Jarju S."/>
            <person name="Secka A."/>
            <person name="Antonio M."/>
            <person name="Oren A."/>
            <person name="Chaudhuri R.R."/>
            <person name="La Ragione R."/>
            <person name="Hildebrand F."/>
            <person name="Pallen M.J."/>
        </authorList>
    </citation>
    <scope>NUCLEOTIDE SEQUENCE</scope>
    <source>
        <strain evidence="2">CHK189-12415</strain>
    </source>
</reference>
<sequence>MRWFITLVRTFKSKVKGALFAKPKRTRMGGDGEGDYEDEVVELSASEVKEERRRDGFRLRDWKKSLRAFRAMPDGDHKYREGYRLALQWLVWKKVPVEPSDTPLAVLEKAKKLLPEDDWAAVTDWYNYIRYGDPESFPRESLPVLEKALGFMEKGKANG</sequence>
<protein>
    <submittedName>
        <fullName evidence="2">DUF4129 domain-containing protein</fullName>
    </submittedName>
</protein>
<name>A0A9D1DWX0_9FIRM</name>
<dbReference type="Proteomes" id="UP000824241">
    <property type="component" value="Unassembled WGS sequence"/>
</dbReference>
<proteinExistence type="predicted"/>
<organism evidence="2 3">
    <name type="scientific">Candidatus Faecivivens stercoravium</name>
    <dbReference type="NCBI Taxonomy" id="2840803"/>
    <lineage>
        <taxon>Bacteria</taxon>
        <taxon>Bacillati</taxon>
        <taxon>Bacillota</taxon>
        <taxon>Clostridia</taxon>
        <taxon>Eubacteriales</taxon>
        <taxon>Oscillospiraceae</taxon>
        <taxon>Oscillospiraceae incertae sedis</taxon>
        <taxon>Candidatus Faecivivens</taxon>
    </lineage>
</organism>
<accession>A0A9D1DWX0</accession>
<dbReference type="EMBL" id="DVHA01000115">
    <property type="protein sequence ID" value="HIR60629.1"/>
    <property type="molecule type" value="Genomic_DNA"/>
</dbReference>
<evidence type="ECO:0000313" key="2">
    <source>
        <dbReference type="EMBL" id="HIR60629.1"/>
    </source>
</evidence>
<dbReference type="AlphaFoldDB" id="A0A9D1DWX0"/>
<reference evidence="2" key="1">
    <citation type="submission" date="2020-10" db="EMBL/GenBank/DDBJ databases">
        <authorList>
            <person name="Gilroy R."/>
        </authorList>
    </citation>
    <scope>NUCLEOTIDE SEQUENCE</scope>
    <source>
        <strain evidence="2">CHK189-12415</strain>
    </source>
</reference>
<dbReference type="Pfam" id="PF13559">
    <property type="entry name" value="DUF4129"/>
    <property type="match status" value="1"/>
</dbReference>
<evidence type="ECO:0000259" key="1">
    <source>
        <dbReference type="Pfam" id="PF13559"/>
    </source>
</evidence>
<gene>
    <name evidence="2" type="ORF">IAB37_03540</name>
</gene>
<feature type="non-terminal residue" evidence="2">
    <location>
        <position position="1"/>
    </location>
</feature>
<feature type="domain" description="Protein-glutamine gamma-glutamyltransferase-like C-terminal" evidence="1">
    <location>
        <begin position="83"/>
        <end position="134"/>
    </location>
</feature>
<dbReference type="InterPro" id="IPR025403">
    <property type="entry name" value="TgpA-like_C"/>
</dbReference>
<evidence type="ECO:0000313" key="3">
    <source>
        <dbReference type="Proteomes" id="UP000824241"/>
    </source>
</evidence>